<dbReference type="KEGG" id="ppm:PPSC2_27580"/>
<accession>E3EKQ0</accession>
<geneLocation type="plasmid" evidence="1 2">
    <name>pSC2</name>
</geneLocation>
<dbReference type="EMBL" id="CP002214">
    <property type="protein sequence ID" value="ADO59501.1"/>
    <property type="molecule type" value="Genomic_DNA"/>
</dbReference>
<organism evidence="1 2">
    <name type="scientific">Paenibacillus polymyxa (strain SC2)</name>
    <name type="common">Bacillus polymyxa</name>
    <dbReference type="NCBI Taxonomy" id="886882"/>
    <lineage>
        <taxon>Bacteria</taxon>
        <taxon>Bacillati</taxon>
        <taxon>Bacillota</taxon>
        <taxon>Bacilli</taxon>
        <taxon>Bacillales</taxon>
        <taxon>Paenibacillaceae</taxon>
        <taxon>Paenibacillus</taxon>
    </lineage>
</organism>
<protein>
    <submittedName>
        <fullName evidence="1">Uncharacterized protein</fullName>
    </submittedName>
</protein>
<evidence type="ECO:0000313" key="1">
    <source>
        <dbReference type="EMBL" id="ADO59501.1"/>
    </source>
</evidence>
<dbReference type="Proteomes" id="UP000006868">
    <property type="component" value="Plasmid pSC2"/>
</dbReference>
<name>E3EKQ0_PAEPS</name>
<dbReference type="eggNOG" id="ENOG5030N3R">
    <property type="taxonomic scope" value="Bacteria"/>
</dbReference>
<evidence type="ECO:0000313" key="2">
    <source>
        <dbReference type="Proteomes" id="UP000006868"/>
    </source>
</evidence>
<keyword evidence="1" id="KW-0614">Plasmid</keyword>
<gene>
    <name evidence="1" type="ORF">PPSC2_27580</name>
</gene>
<sequence>MNEQRVPHYFLNQVVTELGEHCEVLFNSLNQGNIRDFLKEIISNEFTPTNTNEIRRVTYKYTQATKKRWYESLSQTVKSNKKSAKNMELMKEIELLEKLVEMYGSAELKKLHDVDTVSALLQKRLDEVHEWSTDKDSRLFEYRYIRDKTPVQIQKAIRSDAIIIVADILIKNFDGNLNKIIVDQPLKYADHPVSNAGLTKMNLTDKSVMIDNKVHFISEYQPDENYSLLTLVSQDIVSEEKILRAIDNTDLNIFRSVISMRDRKLFFEERKVYVTIGDLVRNTYGSDNKQSYDAVKERLMKMANVTFNVVDPNRTLVFGIFDRLDIQPHGNGEIAEITINEEIHQNYVKGQVIRAYSDRLGAFENKASQSLIFPLQKERFLCYFRQSGYSSDFDYTYFIHKVQFRSKRKDVNLSIIEECLQDFINHKVTVESYVRKKDTFHITFLPVEPYEVADLLGNQELTHFIEDLTPEQLSLPLEP</sequence>
<proteinExistence type="predicted"/>
<dbReference type="AlphaFoldDB" id="E3EKQ0"/>
<reference evidence="1 2" key="1">
    <citation type="journal article" date="2011" name="J. Bacteriol.">
        <title>Complete genome sequence of Paenibacillus polymyxa SC2, a strain of plant growth-promoting Rhizobacterium with broad-spectrum antimicrobial activity.</title>
        <authorList>
            <person name="Ma M."/>
            <person name="Wang C."/>
            <person name="Ding Y."/>
            <person name="Li L."/>
            <person name="Shen D."/>
            <person name="Jiang X."/>
            <person name="Guan D."/>
            <person name="Cao F."/>
            <person name="Chen H."/>
            <person name="Feng R."/>
            <person name="Wang X."/>
            <person name="Ge Y."/>
            <person name="Yao L."/>
            <person name="Bing X."/>
            <person name="Yang X."/>
            <person name="Li J."/>
            <person name="Du B."/>
        </authorList>
    </citation>
    <scope>NUCLEOTIDE SEQUENCE [LARGE SCALE GENOMIC DNA]</scope>
    <source>
        <strain evidence="1 2">SC2</strain>
        <plasmid evidence="2">pSC2</plasmid>
    </source>
</reference>
<dbReference type="HOGENOM" id="CLU_044697_0_0_9"/>
<dbReference type="PATRIC" id="fig|886882.15.peg.5842"/>